<protein>
    <submittedName>
        <fullName evidence="2">SusD/RagB family nutrient-binding outer membrane lipoprotein</fullName>
    </submittedName>
</protein>
<dbReference type="EMBL" id="JAERTY010000010">
    <property type="protein sequence ID" value="MBL1410715.1"/>
    <property type="molecule type" value="Genomic_DNA"/>
</dbReference>
<keyword evidence="3" id="KW-1185">Reference proteome</keyword>
<reference evidence="2 3" key="1">
    <citation type="submission" date="2021-01" db="EMBL/GenBank/DDBJ databases">
        <title>C459-1 draft genome sequence.</title>
        <authorList>
            <person name="Zhang X.-F."/>
        </authorList>
    </citation>
    <scope>NUCLEOTIDE SEQUENCE [LARGE SCALE GENOMIC DNA]</scope>
    <source>
        <strain evidence="3">C459-1</strain>
    </source>
</reference>
<dbReference type="InterPro" id="IPR041662">
    <property type="entry name" value="SusD-like_2"/>
</dbReference>
<organism evidence="2 3">
    <name type="scientific">Sphingobacterium faecale</name>
    <dbReference type="NCBI Taxonomy" id="2803775"/>
    <lineage>
        <taxon>Bacteria</taxon>
        <taxon>Pseudomonadati</taxon>
        <taxon>Bacteroidota</taxon>
        <taxon>Sphingobacteriia</taxon>
        <taxon>Sphingobacteriales</taxon>
        <taxon>Sphingobacteriaceae</taxon>
        <taxon>Sphingobacterium</taxon>
    </lineage>
</organism>
<dbReference type="SUPFAM" id="SSF48452">
    <property type="entry name" value="TPR-like"/>
    <property type="match status" value="1"/>
</dbReference>
<keyword evidence="2" id="KW-0449">Lipoprotein</keyword>
<sequence length="503" mass="55999">MKMKNSIFQIFIVLFLSTSLFTSCNKNLDINQDPNNPTSVPENLMLSALLANFSYEINAGEPTRFTALWTKHIAAAVAGVHTGNYQLNSGDVNNLWNAYSYVDVMNNAFLLKEQATANGNPHYSAIAKIILAWNLSIVTDLFGDVPYSDAFKGSQGVYRAKYDSQEDVYKSIQSLLDQAITEAGNSENKLKPTSDDFIYGGKMENWIALAHTLKARFHLRLTNAPGYTAAAQAELAISELNKGAITAANQPKFKYADALGSENPWYQFAIDGKWATTTRPSQYYVNKLLASKDPRIAFQVAKVVAGDNVAPENVGEYIGITNEPPKNVIGNYSALGSFYSAADAPLYWLVYPEVEFIRAEAEFLKANKVPNQTVISAYEKAVQASMDFYGIDAVLADKYLDENQLSSSSDVAYSQIITEKYVANFLMAEPYNDYRRTGYPNLPINNEMYSGQTKLDQEPRLNQIPVRFPYPSSERLYNGENIPSNIPSEALKAMVIPVWWNSK</sequence>
<name>A0ABS1R866_9SPHI</name>
<proteinExistence type="predicted"/>
<comment type="caution">
    <text evidence="2">The sequence shown here is derived from an EMBL/GenBank/DDBJ whole genome shotgun (WGS) entry which is preliminary data.</text>
</comment>
<evidence type="ECO:0000256" key="1">
    <source>
        <dbReference type="SAM" id="SignalP"/>
    </source>
</evidence>
<feature type="signal peptide" evidence="1">
    <location>
        <begin position="1"/>
        <end position="22"/>
    </location>
</feature>
<keyword evidence="1" id="KW-0732">Signal</keyword>
<dbReference type="InterPro" id="IPR011990">
    <property type="entry name" value="TPR-like_helical_dom_sf"/>
</dbReference>
<evidence type="ECO:0000313" key="2">
    <source>
        <dbReference type="EMBL" id="MBL1410715.1"/>
    </source>
</evidence>
<dbReference type="Gene3D" id="1.25.40.390">
    <property type="match status" value="1"/>
</dbReference>
<accession>A0ABS1R866</accession>
<feature type="chain" id="PRO_5046075985" evidence="1">
    <location>
        <begin position="23"/>
        <end position="503"/>
    </location>
</feature>
<dbReference type="Proteomes" id="UP000625283">
    <property type="component" value="Unassembled WGS sequence"/>
</dbReference>
<gene>
    <name evidence="2" type="ORF">JKG61_18290</name>
</gene>
<dbReference type="Pfam" id="PF12771">
    <property type="entry name" value="SusD-like_2"/>
    <property type="match status" value="1"/>
</dbReference>
<evidence type="ECO:0000313" key="3">
    <source>
        <dbReference type="Proteomes" id="UP000625283"/>
    </source>
</evidence>
<dbReference type="PROSITE" id="PS51257">
    <property type="entry name" value="PROKAR_LIPOPROTEIN"/>
    <property type="match status" value="1"/>
</dbReference>